<dbReference type="Gene3D" id="3.40.140.10">
    <property type="entry name" value="Cytidine Deaminase, domain 2"/>
    <property type="match status" value="1"/>
</dbReference>
<evidence type="ECO:0000256" key="12">
    <source>
        <dbReference type="PIRSR" id="PIRSR606262-1"/>
    </source>
</evidence>
<evidence type="ECO:0000256" key="4">
    <source>
        <dbReference type="ARBA" id="ARBA00012783"/>
    </source>
</evidence>
<evidence type="ECO:0000256" key="11">
    <source>
        <dbReference type="ARBA" id="ARBA00049558"/>
    </source>
</evidence>
<dbReference type="RefSeq" id="WP_274372421.1">
    <property type="nucleotide sequence ID" value="NZ_CP072943.1"/>
</dbReference>
<dbReference type="InterPro" id="IPR016192">
    <property type="entry name" value="APOBEC/CMP_deaminase_Zn-bd"/>
</dbReference>
<evidence type="ECO:0000256" key="15">
    <source>
        <dbReference type="RuleBase" id="RU364006"/>
    </source>
</evidence>
<comment type="cofactor">
    <cofactor evidence="1 14 15">
        <name>Zn(2+)</name>
        <dbReference type="ChEBI" id="CHEBI:29105"/>
    </cofactor>
</comment>
<dbReference type="InterPro" id="IPR050202">
    <property type="entry name" value="Cyt/Deoxycyt_deaminase"/>
</dbReference>
<evidence type="ECO:0000256" key="3">
    <source>
        <dbReference type="ARBA" id="ARBA00006576"/>
    </source>
</evidence>
<evidence type="ECO:0000259" key="16">
    <source>
        <dbReference type="PROSITE" id="PS51747"/>
    </source>
</evidence>
<proteinExistence type="inferred from homology"/>
<sequence>MNWPHSVTPEALLKKAREAQQAAYVPYSRFPVGAALLTAEGTVILGCNVENASYGLSICAERNALTTAVALGERHFVAIAVVGRHGEPCLPCGACRQFMAEFNAAFFVVLEEGTESLLYRLDLDLLPHPFVLEGAFPLEA</sequence>
<name>A0A9Q7AKM9_9BACT</name>
<evidence type="ECO:0000256" key="9">
    <source>
        <dbReference type="ARBA" id="ARBA00032005"/>
    </source>
</evidence>
<dbReference type="EMBL" id="CP072943">
    <property type="protein sequence ID" value="QTX31273.1"/>
    <property type="molecule type" value="Genomic_DNA"/>
</dbReference>
<dbReference type="InterPro" id="IPR016193">
    <property type="entry name" value="Cytidine_deaminase-like"/>
</dbReference>
<evidence type="ECO:0000256" key="8">
    <source>
        <dbReference type="ARBA" id="ARBA00022833"/>
    </source>
</evidence>
<comment type="catalytic activity">
    <reaction evidence="10 15">
        <text>2'-deoxycytidine + H2O + H(+) = 2'-deoxyuridine + NH4(+)</text>
        <dbReference type="Rhea" id="RHEA:13433"/>
        <dbReference type="ChEBI" id="CHEBI:15377"/>
        <dbReference type="ChEBI" id="CHEBI:15378"/>
        <dbReference type="ChEBI" id="CHEBI:15698"/>
        <dbReference type="ChEBI" id="CHEBI:16450"/>
        <dbReference type="ChEBI" id="CHEBI:28938"/>
        <dbReference type="EC" id="3.5.4.5"/>
    </reaction>
</comment>
<dbReference type="SUPFAM" id="SSF53927">
    <property type="entry name" value="Cytidine deaminase-like"/>
    <property type="match status" value="1"/>
</dbReference>
<feature type="binding site" evidence="13">
    <location>
        <begin position="48"/>
        <end position="54"/>
    </location>
    <ligand>
        <name>substrate</name>
    </ligand>
</feature>
<evidence type="ECO:0000256" key="5">
    <source>
        <dbReference type="ARBA" id="ARBA00018266"/>
    </source>
</evidence>
<comment type="similarity">
    <text evidence="3 15">Belongs to the cytidine and deoxycytidylate deaminase family.</text>
</comment>
<dbReference type="Proteomes" id="UP000671879">
    <property type="component" value="Chromosome"/>
</dbReference>
<keyword evidence="8 14" id="KW-0862">Zinc</keyword>
<evidence type="ECO:0000256" key="6">
    <source>
        <dbReference type="ARBA" id="ARBA00022723"/>
    </source>
</evidence>
<dbReference type="EC" id="3.5.4.5" evidence="4 15"/>
<keyword evidence="18" id="KW-1185">Reference proteome</keyword>
<organism evidence="17 18">
    <name type="scientific">Aminithiophilus ramosus</name>
    <dbReference type="NCBI Taxonomy" id="3029084"/>
    <lineage>
        <taxon>Bacteria</taxon>
        <taxon>Thermotogati</taxon>
        <taxon>Synergistota</taxon>
        <taxon>Synergistia</taxon>
        <taxon>Synergistales</taxon>
        <taxon>Aminithiophilaceae</taxon>
        <taxon>Aminithiophilus</taxon>
    </lineage>
</organism>
<evidence type="ECO:0000256" key="13">
    <source>
        <dbReference type="PIRSR" id="PIRSR606262-2"/>
    </source>
</evidence>
<dbReference type="GO" id="GO:0008270">
    <property type="term" value="F:zinc ion binding"/>
    <property type="evidence" value="ECO:0007669"/>
    <property type="project" value="UniProtKB-UniRule"/>
</dbReference>
<dbReference type="GO" id="GO:0042802">
    <property type="term" value="F:identical protein binding"/>
    <property type="evidence" value="ECO:0007669"/>
    <property type="project" value="UniProtKB-ARBA"/>
</dbReference>
<evidence type="ECO:0000256" key="1">
    <source>
        <dbReference type="ARBA" id="ARBA00001947"/>
    </source>
</evidence>
<keyword evidence="7 15" id="KW-0378">Hydrolase</keyword>
<dbReference type="GO" id="GO:0072527">
    <property type="term" value="P:pyrimidine-containing compound metabolic process"/>
    <property type="evidence" value="ECO:0007669"/>
    <property type="project" value="UniProtKB-ARBA"/>
</dbReference>
<comment type="function">
    <text evidence="2 15">This enzyme scavenges exogenous and endogenous cytidine and 2'-deoxycytidine for UMP synthesis.</text>
</comment>
<dbReference type="AlphaFoldDB" id="A0A9Q7AKM9"/>
<evidence type="ECO:0000256" key="10">
    <source>
        <dbReference type="ARBA" id="ARBA00049252"/>
    </source>
</evidence>
<feature type="binding site" evidence="14">
    <location>
        <position position="92"/>
    </location>
    <ligand>
        <name>Zn(2+)</name>
        <dbReference type="ChEBI" id="CHEBI:29105"/>
        <note>catalytic</note>
    </ligand>
</feature>
<feature type="binding site" evidence="14">
    <location>
        <position position="59"/>
    </location>
    <ligand>
        <name>Zn(2+)</name>
        <dbReference type="ChEBI" id="CHEBI:29105"/>
        <note>catalytic</note>
    </ligand>
</feature>
<dbReference type="GO" id="GO:0055086">
    <property type="term" value="P:nucleobase-containing small molecule metabolic process"/>
    <property type="evidence" value="ECO:0007669"/>
    <property type="project" value="UniProtKB-ARBA"/>
</dbReference>
<dbReference type="GO" id="GO:0004126">
    <property type="term" value="F:cytidine deaminase activity"/>
    <property type="evidence" value="ECO:0007669"/>
    <property type="project" value="UniProtKB-UniRule"/>
</dbReference>
<evidence type="ECO:0000256" key="7">
    <source>
        <dbReference type="ARBA" id="ARBA00022801"/>
    </source>
</evidence>
<dbReference type="PANTHER" id="PTHR11644:SF2">
    <property type="entry name" value="CYTIDINE DEAMINASE"/>
    <property type="match status" value="1"/>
</dbReference>
<evidence type="ECO:0000313" key="17">
    <source>
        <dbReference type="EMBL" id="QTX31273.1"/>
    </source>
</evidence>
<comment type="catalytic activity">
    <reaction evidence="11 15">
        <text>cytidine + H2O + H(+) = uridine + NH4(+)</text>
        <dbReference type="Rhea" id="RHEA:16069"/>
        <dbReference type="ChEBI" id="CHEBI:15377"/>
        <dbReference type="ChEBI" id="CHEBI:15378"/>
        <dbReference type="ChEBI" id="CHEBI:16704"/>
        <dbReference type="ChEBI" id="CHEBI:17562"/>
        <dbReference type="ChEBI" id="CHEBI:28938"/>
        <dbReference type="EC" id="3.5.4.5"/>
    </reaction>
</comment>
<dbReference type="Pfam" id="PF00383">
    <property type="entry name" value="dCMP_cyt_deam_1"/>
    <property type="match status" value="1"/>
</dbReference>
<feature type="binding site" evidence="14">
    <location>
        <position position="95"/>
    </location>
    <ligand>
        <name>Zn(2+)</name>
        <dbReference type="ChEBI" id="CHEBI:29105"/>
        <note>catalytic</note>
    </ligand>
</feature>
<protein>
    <recommendedName>
        <fullName evidence="5 15">Cytidine deaminase</fullName>
        <ecNumber evidence="4 15">3.5.4.5</ecNumber>
    </recommendedName>
    <alternativeName>
        <fullName evidence="9 15">Cytidine aminohydrolase</fullName>
    </alternativeName>
</protein>
<dbReference type="InterPro" id="IPR002125">
    <property type="entry name" value="CMP_dCMP_dom"/>
</dbReference>
<dbReference type="PROSITE" id="PS00903">
    <property type="entry name" value="CYT_DCMP_DEAMINASES_1"/>
    <property type="match status" value="1"/>
</dbReference>
<dbReference type="GO" id="GO:0005829">
    <property type="term" value="C:cytosol"/>
    <property type="evidence" value="ECO:0007669"/>
    <property type="project" value="TreeGrafter"/>
</dbReference>
<feature type="domain" description="CMP/dCMP-type deaminase" evidence="16">
    <location>
        <begin position="7"/>
        <end position="133"/>
    </location>
</feature>
<dbReference type="InterPro" id="IPR006262">
    <property type="entry name" value="Cyt_deam_tetra"/>
</dbReference>
<dbReference type="NCBIfam" id="TIGR01354">
    <property type="entry name" value="cyt_deam_tetra"/>
    <property type="match status" value="1"/>
</dbReference>
<keyword evidence="6 14" id="KW-0479">Metal-binding</keyword>
<feature type="active site" description="Proton donor" evidence="12">
    <location>
        <position position="61"/>
    </location>
</feature>
<dbReference type="KEGG" id="aram:KAR29_07670"/>
<dbReference type="FunFam" id="3.40.140.10:FF:000008">
    <property type="entry name" value="Cytidine deaminase"/>
    <property type="match status" value="1"/>
</dbReference>
<dbReference type="PROSITE" id="PS51747">
    <property type="entry name" value="CYT_DCMP_DEAMINASES_2"/>
    <property type="match status" value="1"/>
</dbReference>
<accession>A0A9Q7AKM9</accession>
<dbReference type="NCBIfam" id="NF004064">
    <property type="entry name" value="PRK05578.1"/>
    <property type="match status" value="1"/>
</dbReference>
<evidence type="ECO:0000256" key="2">
    <source>
        <dbReference type="ARBA" id="ARBA00003949"/>
    </source>
</evidence>
<dbReference type="CDD" id="cd01283">
    <property type="entry name" value="cytidine_deaminase"/>
    <property type="match status" value="1"/>
</dbReference>
<evidence type="ECO:0000256" key="14">
    <source>
        <dbReference type="PIRSR" id="PIRSR606262-3"/>
    </source>
</evidence>
<gene>
    <name evidence="17" type="ORF">KAR29_07670</name>
</gene>
<reference evidence="18" key="1">
    <citation type="submission" date="2021-04" db="EMBL/GenBank/DDBJ databases">
        <title>A novel Synergistetes isolate from a pyrite-forming mixed culture.</title>
        <authorList>
            <person name="Bunk B."/>
            <person name="Sproer C."/>
            <person name="Spring S."/>
            <person name="Pester M."/>
        </authorList>
    </citation>
    <scope>NUCLEOTIDE SEQUENCE [LARGE SCALE GENOMIC DNA]</scope>
    <source>
        <strain evidence="18">J.5.4.2-T.3.5.2</strain>
    </source>
</reference>
<evidence type="ECO:0000313" key="18">
    <source>
        <dbReference type="Proteomes" id="UP000671879"/>
    </source>
</evidence>
<dbReference type="PANTHER" id="PTHR11644">
    <property type="entry name" value="CYTIDINE DEAMINASE"/>
    <property type="match status" value="1"/>
</dbReference>